<evidence type="ECO:0000256" key="1">
    <source>
        <dbReference type="SAM" id="Phobius"/>
    </source>
</evidence>
<accession>A0A382GSF8</accession>
<dbReference type="EMBL" id="UINC01057039">
    <property type="protein sequence ID" value="SVB77775.1"/>
    <property type="molecule type" value="Genomic_DNA"/>
</dbReference>
<reference evidence="2" key="1">
    <citation type="submission" date="2018-05" db="EMBL/GenBank/DDBJ databases">
        <authorList>
            <person name="Lanie J.A."/>
            <person name="Ng W.-L."/>
            <person name="Kazmierczak K.M."/>
            <person name="Andrzejewski T.M."/>
            <person name="Davidsen T.M."/>
            <person name="Wayne K.J."/>
            <person name="Tettelin H."/>
            <person name="Glass J.I."/>
            <person name="Rusch D."/>
            <person name="Podicherti R."/>
            <person name="Tsui H.-C.T."/>
            <person name="Winkler M.E."/>
        </authorList>
    </citation>
    <scope>NUCLEOTIDE SEQUENCE</scope>
</reference>
<gene>
    <name evidence="2" type="ORF">METZ01_LOCUS230629</name>
</gene>
<sequence>MESNIILPPKTMDITRVVSALFLILPITILLLGCRQDESKIRIGVSIPRTTAPTYTLMREKMIELGKKEKHNVEIIWNGVKD</sequence>
<evidence type="ECO:0008006" key="3">
    <source>
        <dbReference type="Google" id="ProtNLM"/>
    </source>
</evidence>
<evidence type="ECO:0000313" key="2">
    <source>
        <dbReference type="EMBL" id="SVB77775.1"/>
    </source>
</evidence>
<name>A0A382GSF8_9ZZZZ</name>
<proteinExistence type="predicted"/>
<feature type="transmembrane region" description="Helical" evidence="1">
    <location>
        <begin position="14"/>
        <end position="34"/>
    </location>
</feature>
<feature type="non-terminal residue" evidence="2">
    <location>
        <position position="82"/>
    </location>
</feature>
<dbReference type="AlphaFoldDB" id="A0A382GSF8"/>
<protein>
    <recommendedName>
        <fullName evidence="3">Leucine-binding protein domain-containing protein</fullName>
    </recommendedName>
</protein>
<organism evidence="2">
    <name type="scientific">marine metagenome</name>
    <dbReference type="NCBI Taxonomy" id="408172"/>
    <lineage>
        <taxon>unclassified sequences</taxon>
        <taxon>metagenomes</taxon>
        <taxon>ecological metagenomes</taxon>
    </lineage>
</organism>
<keyword evidence="1" id="KW-1133">Transmembrane helix</keyword>
<keyword evidence="1" id="KW-0812">Transmembrane</keyword>
<keyword evidence="1" id="KW-0472">Membrane</keyword>